<gene>
    <name evidence="1" type="ORF">L484_015402</name>
</gene>
<dbReference type="AlphaFoldDB" id="W9RG50"/>
<proteinExistence type="predicted"/>
<sequence length="117" mass="12657">MVKITISSLFLEKVKKVRLYRQKPVQPLVESHHQSGIVAIAGQNPSPEVDVVTPPRNSPIPPLIHPKWMGLVKTAIHDHTRAICAAAVNFRPDICSAMVTEAVHDPPSTPRSGSTGG</sequence>
<dbReference type="EMBL" id="KE344994">
    <property type="protein sequence ID" value="EXB88714.1"/>
    <property type="molecule type" value="Genomic_DNA"/>
</dbReference>
<reference evidence="2" key="1">
    <citation type="submission" date="2013-01" db="EMBL/GenBank/DDBJ databases">
        <title>Draft Genome Sequence of a Mulberry Tree, Morus notabilis C.K. Schneid.</title>
        <authorList>
            <person name="He N."/>
            <person name="Zhao S."/>
        </authorList>
    </citation>
    <scope>NUCLEOTIDE SEQUENCE</scope>
</reference>
<keyword evidence="2" id="KW-1185">Reference proteome</keyword>
<evidence type="ECO:0000313" key="1">
    <source>
        <dbReference type="EMBL" id="EXB88714.1"/>
    </source>
</evidence>
<dbReference type="Proteomes" id="UP000030645">
    <property type="component" value="Unassembled WGS sequence"/>
</dbReference>
<evidence type="ECO:0000313" key="2">
    <source>
        <dbReference type="Proteomes" id="UP000030645"/>
    </source>
</evidence>
<organism evidence="1 2">
    <name type="scientific">Morus notabilis</name>
    <dbReference type="NCBI Taxonomy" id="981085"/>
    <lineage>
        <taxon>Eukaryota</taxon>
        <taxon>Viridiplantae</taxon>
        <taxon>Streptophyta</taxon>
        <taxon>Embryophyta</taxon>
        <taxon>Tracheophyta</taxon>
        <taxon>Spermatophyta</taxon>
        <taxon>Magnoliopsida</taxon>
        <taxon>eudicotyledons</taxon>
        <taxon>Gunneridae</taxon>
        <taxon>Pentapetalae</taxon>
        <taxon>rosids</taxon>
        <taxon>fabids</taxon>
        <taxon>Rosales</taxon>
        <taxon>Moraceae</taxon>
        <taxon>Moreae</taxon>
        <taxon>Morus</taxon>
    </lineage>
</organism>
<accession>W9RG50</accession>
<name>W9RG50_9ROSA</name>
<protein>
    <submittedName>
        <fullName evidence="1">Uncharacterized protein</fullName>
    </submittedName>
</protein>